<dbReference type="InterPro" id="IPR023211">
    <property type="entry name" value="DNA_pol_palm_dom_sf"/>
</dbReference>
<dbReference type="SUPFAM" id="SSF53098">
    <property type="entry name" value="Ribonuclease H-like"/>
    <property type="match status" value="1"/>
</dbReference>
<evidence type="ECO:0000313" key="11">
    <source>
        <dbReference type="Proteomes" id="UP000580250"/>
    </source>
</evidence>
<evidence type="ECO:0000259" key="9">
    <source>
        <dbReference type="Pfam" id="PF03175"/>
    </source>
</evidence>
<dbReference type="GO" id="GO:0042575">
    <property type="term" value="C:DNA polymerase complex"/>
    <property type="evidence" value="ECO:0007669"/>
    <property type="project" value="UniProtKB-ARBA"/>
</dbReference>
<feature type="domain" description="DNA-directed DNA polymerase family B mitochondria/virus" evidence="9">
    <location>
        <begin position="545"/>
        <end position="751"/>
    </location>
</feature>
<dbReference type="InterPro" id="IPR004868">
    <property type="entry name" value="DNA-dir_DNA_pol_B_mt/vir"/>
</dbReference>
<evidence type="ECO:0000256" key="3">
    <source>
        <dbReference type="ARBA" id="ARBA00022679"/>
    </source>
</evidence>
<dbReference type="Proteomes" id="UP000580250">
    <property type="component" value="Unassembled WGS sequence"/>
</dbReference>
<keyword evidence="5" id="KW-0235">DNA replication</keyword>
<keyword evidence="3" id="KW-0808">Transferase</keyword>
<protein>
    <recommendedName>
        <fullName evidence="2">DNA-directed DNA polymerase</fullName>
        <ecNumber evidence="2">2.7.7.7</ecNumber>
    </recommendedName>
</protein>
<dbReference type="GO" id="GO:0003887">
    <property type="term" value="F:DNA-directed DNA polymerase activity"/>
    <property type="evidence" value="ECO:0007669"/>
    <property type="project" value="UniProtKB-KW"/>
</dbReference>
<keyword evidence="7" id="KW-0238">DNA-binding</keyword>
<dbReference type="EC" id="2.7.7.7" evidence="2"/>
<organism evidence="10 11">
    <name type="scientific">Meloidogyne enterolobii</name>
    <name type="common">Root-knot nematode worm</name>
    <name type="synonym">Meloidogyne mayaguensis</name>
    <dbReference type="NCBI Taxonomy" id="390850"/>
    <lineage>
        <taxon>Eukaryota</taxon>
        <taxon>Metazoa</taxon>
        <taxon>Ecdysozoa</taxon>
        <taxon>Nematoda</taxon>
        <taxon>Chromadorea</taxon>
        <taxon>Rhabditida</taxon>
        <taxon>Tylenchina</taxon>
        <taxon>Tylenchomorpha</taxon>
        <taxon>Tylenchoidea</taxon>
        <taxon>Meloidogynidae</taxon>
        <taxon>Meloidogyninae</taxon>
        <taxon>Meloidogyne</taxon>
    </lineage>
</organism>
<dbReference type="InterPro" id="IPR012337">
    <property type="entry name" value="RNaseH-like_sf"/>
</dbReference>
<evidence type="ECO:0000256" key="6">
    <source>
        <dbReference type="ARBA" id="ARBA00022932"/>
    </source>
</evidence>
<gene>
    <name evidence="10" type="ORF">MENT_LOCUS16490</name>
</gene>
<sequence>MKNLSKNNQNFTIAKILGLEQQGDGSNAERFIERLNNSTWHNAKFNIIKTYSKFSIKELPNDPESLLSGIFQFCVDEALEHAREKNVKPEQIACTLSSDMLQYDIWVPFSDLTNNTIDAMLNRCQHIAQSNKQNETTIWGSPFNITVTTLNKNSFKKRRLIGGAARRKIAKVQHQINRGSLIKFNSPDNKNHCLFFALIASLVQYLCKWPAKKYFNYIHNLYGMSGRFQKYTYQLMNQVGAKLGLKEYDAFIWVPRVVDHWNNIICKDQCSVKVFIFEDRGNYQPEYSYGPTDYDTPIILYFNDNEKHFYSLKKNGYLFGKPYCLSCKTVYSRPSLHATNCLARCKLCSRVGPQFPCQPDNIFFKHCILCFKNFNNKECYLHHLKINFCGISKKCNQCGVIWNVHVNTKNGRKGHICTEKYCTTCNEFHDPKRGCYIKPLEAKENETYRIVAFDFETTQLSSVHEPNFIAAKVACPSCILNGKWKQSLTNNNFNCNVCGLNRTITFSQQSFNETFVDKKIINDSPLSSFVNWIINDLPQNCDIFAFSHFGGRFDMIITLKELVKKGITPEVLKKGNKMYEMKFKLKKNSIIFRDAFNLMPMPLASLVPAFGLDVEDKPFFPHMANRPENYGKEIYPTKSDYIADGMMPNKRKIFDNWYGQNKNVPFFLDEALASYCTNDVEILMAALIAFRQEFLEVTKRKSGERAASTKGHDGIDVLREAMTIASACMKHFRTNHLKEEHLALVPERGYDKVDGNQSLLALRFFKWYSEKYNVTVRTVNSEGGEKRIGNYHLDGWIEEENYGIEVNGCVWHGCPKCFPNDYELMPSGKTAGYLREHDKNRMEFIKSQINRVDVYWECEIYQMLEKDFEMKRKFYTYIDDGPIDIRNCFYGGRTGPLKLLHKAKIGERISYYDVTSLYPFINVTTNYPVGHPSVHVINKIVKWTSSKDNDYPLAILKVFIIPPRKIDVPVLPMKLEKDGRLLFPLCAACAKNYPTGGVFENYQCRHNDEERGWVSTCTSIELNVALDEGYMVTKLFRVLEYTKSDNKLFQPYISEFMAQKIHSSGFDSNIKDNIEAECQFIEECNEKFGIKLDRSKMIPNKGRRTQAKLMLNNLWGRFSLRNFGLSQCVITDNLEEYEKYRDDKSITVTSVDELTPEILLIGFMKNKEWIEEHDCSNIVISLWTTSAARIHLLRAMQKVVRTVGCNLLYTDTDSLIYVHPEDVNPLKLGAHIGEFTDEYPKHQIVEYVSGGAKQYGLKLIKLDGEQQQPEFEYILKVRGMTLNFDVTHNQGLRYENFKKQVIRYVRTGIVEPINIIYPSFLCPSIKNLNVKTISRNKIYKPFIGKGIVRKSDFIVLNFGHI</sequence>
<dbReference type="InterPro" id="IPR043502">
    <property type="entry name" value="DNA/RNA_pol_sf"/>
</dbReference>
<proteinExistence type="inferred from homology"/>
<dbReference type="Gene3D" id="3.90.1600.10">
    <property type="entry name" value="Palm domain of DNA polymerase"/>
    <property type="match status" value="1"/>
</dbReference>
<name>A0A6V7URI6_MELEN</name>
<dbReference type="Pfam" id="PF03175">
    <property type="entry name" value="DNA_pol_B_2"/>
    <property type="match status" value="2"/>
</dbReference>
<reference evidence="10 11" key="1">
    <citation type="submission" date="2020-08" db="EMBL/GenBank/DDBJ databases">
        <authorList>
            <person name="Koutsovoulos G."/>
            <person name="Danchin GJ E."/>
        </authorList>
    </citation>
    <scope>NUCLEOTIDE SEQUENCE [LARGE SCALE GENOMIC DNA]</scope>
</reference>
<feature type="domain" description="DNA-directed DNA polymerase family B mitochondria/virus" evidence="9">
    <location>
        <begin position="884"/>
        <end position="1065"/>
    </location>
</feature>
<dbReference type="GO" id="GO:0000166">
    <property type="term" value="F:nucleotide binding"/>
    <property type="evidence" value="ECO:0007669"/>
    <property type="project" value="InterPro"/>
</dbReference>
<dbReference type="SUPFAM" id="SSF56672">
    <property type="entry name" value="DNA/RNA polymerases"/>
    <property type="match status" value="1"/>
</dbReference>
<dbReference type="Gene3D" id="3.30.420.10">
    <property type="entry name" value="Ribonuclease H-like superfamily/Ribonuclease H"/>
    <property type="match status" value="1"/>
</dbReference>
<comment type="caution">
    <text evidence="10">The sequence shown here is derived from an EMBL/GenBank/DDBJ whole genome shotgun (WGS) entry which is preliminary data.</text>
</comment>
<dbReference type="OrthoDB" id="1289171at2759"/>
<accession>A0A6V7URI6</accession>
<dbReference type="GO" id="GO:0003677">
    <property type="term" value="F:DNA binding"/>
    <property type="evidence" value="ECO:0007669"/>
    <property type="project" value="UniProtKB-KW"/>
</dbReference>
<evidence type="ECO:0000256" key="1">
    <source>
        <dbReference type="ARBA" id="ARBA00005755"/>
    </source>
</evidence>
<evidence type="ECO:0000256" key="7">
    <source>
        <dbReference type="ARBA" id="ARBA00023125"/>
    </source>
</evidence>
<dbReference type="PANTHER" id="PTHR33568">
    <property type="entry name" value="DNA POLYMERASE"/>
    <property type="match status" value="1"/>
</dbReference>
<evidence type="ECO:0000256" key="2">
    <source>
        <dbReference type="ARBA" id="ARBA00012417"/>
    </source>
</evidence>
<dbReference type="Gene3D" id="1.10.287.690">
    <property type="entry name" value="Helix hairpin bin"/>
    <property type="match status" value="1"/>
</dbReference>
<comment type="catalytic activity">
    <reaction evidence="8">
        <text>DNA(n) + a 2'-deoxyribonucleoside 5'-triphosphate = DNA(n+1) + diphosphate</text>
        <dbReference type="Rhea" id="RHEA:22508"/>
        <dbReference type="Rhea" id="RHEA-COMP:17339"/>
        <dbReference type="Rhea" id="RHEA-COMP:17340"/>
        <dbReference type="ChEBI" id="CHEBI:33019"/>
        <dbReference type="ChEBI" id="CHEBI:61560"/>
        <dbReference type="ChEBI" id="CHEBI:173112"/>
        <dbReference type="EC" id="2.7.7.7"/>
    </reaction>
</comment>
<evidence type="ECO:0000256" key="8">
    <source>
        <dbReference type="ARBA" id="ARBA00049244"/>
    </source>
</evidence>
<dbReference type="PANTHER" id="PTHR33568:SF3">
    <property type="entry name" value="DNA-DIRECTED DNA POLYMERASE"/>
    <property type="match status" value="1"/>
</dbReference>
<evidence type="ECO:0000313" key="10">
    <source>
        <dbReference type="EMBL" id="CAD2164276.1"/>
    </source>
</evidence>
<dbReference type="InterPro" id="IPR036397">
    <property type="entry name" value="RNaseH_sf"/>
</dbReference>
<dbReference type="EMBL" id="CAJEWN010000102">
    <property type="protein sequence ID" value="CAD2164276.1"/>
    <property type="molecule type" value="Genomic_DNA"/>
</dbReference>
<dbReference type="GO" id="GO:0006260">
    <property type="term" value="P:DNA replication"/>
    <property type="evidence" value="ECO:0007669"/>
    <property type="project" value="UniProtKB-KW"/>
</dbReference>
<evidence type="ECO:0000256" key="5">
    <source>
        <dbReference type="ARBA" id="ARBA00022705"/>
    </source>
</evidence>
<keyword evidence="6" id="KW-0239">DNA-directed DNA polymerase</keyword>
<dbReference type="Gene3D" id="3.40.960.10">
    <property type="entry name" value="VSR Endonuclease"/>
    <property type="match status" value="1"/>
</dbReference>
<keyword evidence="4" id="KW-0548">Nucleotidyltransferase</keyword>
<evidence type="ECO:0000256" key="4">
    <source>
        <dbReference type="ARBA" id="ARBA00022695"/>
    </source>
</evidence>
<comment type="similarity">
    <text evidence="1">Belongs to the DNA polymerase type-B family.</text>
</comment>